<organism evidence="1 2">
    <name type="scientific">Pseudomonas auratipiscis</name>
    <dbReference type="NCBI Taxonomy" id="3115853"/>
    <lineage>
        <taxon>Bacteria</taxon>
        <taxon>Pseudomonadati</taxon>
        <taxon>Pseudomonadota</taxon>
        <taxon>Gammaproteobacteria</taxon>
        <taxon>Pseudomonadales</taxon>
        <taxon>Pseudomonadaceae</taxon>
        <taxon>Pseudomonas</taxon>
    </lineage>
</organism>
<gene>
    <name evidence="1" type="ORF">V0R53_22120</name>
</gene>
<dbReference type="AlphaFoldDB" id="A0AB35WY89"/>
<evidence type="ECO:0000313" key="2">
    <source>
        <dbReference type="Proteomes" id="UP001307839"/>
    </source>
</evidence>
<comment type="caution">
    <text evidence="1">The sequence shown here is derived from an EMBL/GenBank/DDBJ whole genome shotgun (WGS) entry which is preliminary data.</text>
</comment>
<proteinExistence type="predicted"/>
<sequence>MESREISELKKVVNSHASDIQALTALVYGLLAQLHETQGEAGIAAAEIRTQTIAKSLGSPFSVRPNNALITKLIAAAKQPM</sequence>
<evidence type="ECO:0000313" key="1">
    <source>
        <dbReference type="EMBL" id="MEE1869086.1"/>
    </source>
</evidence>
<keyword evidence="2" id="KW-1185">Reference proteome</keyword>
<accession>A0AB35WY89</accession>
<reference evidence="1 2" key="1">
    <citation type="submission" date="2024-01" db="EMBL/GenBank/DDBJ databases">
        <title>Unpublished Manusciprt.</title>
        <authorList>
            <person name="Duman M."/>
            <person name="Valdes E.G."/>
            <person name="Ajmi N."/>
            <person name="Altun S."/>
            <person name="Saticioglu I.B."/>
        </authorList>
    </citation>
    <scope>NUCLEOTIDE SEQUENCE [LARGE SCALE GENOMIC DNA]</scope>
    <source>
        <strain evidence="1 2">120P</strain>
    </source>
</reference>
<dbReference type="EMBL" id="JAZDQP010000017">
    <property type="protein sequence ID" value="MEE1869086.1"/>
    <property type="molecule type" value="Genomic_DNA"/>
</dbReference>
<name>A0AB35WY89_9PSED</name>
<dbReference type="Proteomes" id="UP001307839">
    <property type="component" value="Unassembled WGS sequence"/>
</dbReference>
<dbReference type="RefSeq" id="WP_330080579.1">
    <property type="nucleotide sequence ID" value="NZ_JAZDCU010000015.1"/>
</dbReference>
<protein>
    <submittedName>
        <fullName evidence="1">Uncharacterized protein</fullName>
    </submittedName>
</protein>